<dbReference type="EMBL" id="CM017707">
    <property type="protein sequence ID" value="TYG62072.1"/>
    <property type="molecule type" value="Genomic_DNA"/>
</dbReference>
<gene>
    <name evidence="1" type="ORF">ES288_D07G198400v1</name>
</gene>
<accession>A0A5D2C1U4</accession>
<evidence type="ECO:0000313" key="2">
    <source>
        <dbReference type="Proteomes" id="UP000323506"/>
    </source>
</evidence>
<protein>
    <submittedName>
        <fullName evidence="1">Uncharacterized protein</fullName>
    </submittedName>
</protein>
<dbReference type="Proteomes" id="UP000323506">
    <property type="component" value="Chromosome D07"/>
</dbReference>
<name>A0A5D2C1U4_GOSDA</name>
<dbReference type="AlphaFoldDB" id="A0A5D2C1U4"/>
<evidence type="ECO:0000313" key="1">
    <source>
        <dbReference type="EMBL" id="TYG62072.1"/>
    </source>
</evidence>
<organism evidence="1 2">
    <name type="scientific">Gossypium darwinii</name>
    <name type="common">Darwin's cotton</name>
    <name type="synonym">Gossypium barbadense var. darwinii</name>
    <dbReference type="NCBI Taxonomy" id="34276"/>
    <lineage>
        <taxon>Eukaryota</taxon>
        <taxon>Viridiplantae</taxon>
        <taxon>Streptophyta</taxon>
        <taxon>Embryophyta</taxon>
        <taxon>Tracheophyta</taxon>
        <taxon>Spermatophyta</taxon>
        <taxon>Magnoliopsida</taxon>
        <taxon>eudicotyledons</taxon>
        <taxon>Gunneridae</taxon>
        <taxon>Pentapetalae</taxon>
        <taxon>rosids</taxon>
        <taxon>malvids</taxon>
        <taxon>Malvales</taxon>
        <taxon>Malvaceae</taxon>
        <taxon>Malvoideae</taxon>
        <taxon>Gossypium</taxon>
    </lineage>
</organism>
<reference evidence="1 2" key="1">
    <citation type="submission" date="2019-06" db="EMBL/GenBank/DDBJ databases">
        <title>WGS assembly of Gossypium darwinii.</title>
        <authorList>
            <person name="Chen Z.J."/>
            <person name="Sreedasyam A."/>
            <person name="Ando A."/>
            <person name="Song Q."/>
            <person name="De L."/>
            <person name="Hulse-Kemp A."/>
            <person name="Ding M."/>
            <person name="Ye W."/>
            <person name="Kirkbride R."/>
            <person name="Jenkins J."/>
            <person name="Plott C."/>
            <person name="Lovell J."/>
            <person name="Lin Y.-M."/>
            <person name="Vaughn R."/>
            <person name="Liu B."/>
            <person name="Li W."/>
            <person name="Simpson S."/>
            <person name="Scheffler B."/>
            <person name="Saski C."/>
            <person name="Grover C."/>
            <person name="Hu G."/>
            <person name="Conover J."/>
            <person name="Carlson J."/>
            <person name="Shu S."/>
            <person name="Boston L."/>
            <person name="Williams M."/>
            <person name="Peterson D."/>
            <person name="Mcgee K."/>
            <person name="Jones D."/>
            <person name="Wendel J."/>
            <person name="Stelly D."/>
            <person name="Grimwood J."/>
            <person name="Schmutz J."/>
        </authorList>
    </citation>
    <scope>NUCLEOTIDE SEQUENCE [LARGE SCALE GENOMIC DNA]</scope>
    <source>
        <strain evidence="1">1808015.09</strain>
    </source>
</reference>
<proteinExistence type="predicted"/>
<keyword evidence="2" id="KW-1185">Reference proteome</keyword>
<sequence length="109" mass="12197">MPESLSSRIYKARYFLNCGFLDELEGNSPPFFWKSIHKAIKVLSKGVRCRVGDARAIEVHNDSWISDNDNFLFINSTPIEGCEHLEVNGLIHSNSGALDTDMVEGLLTP</sequence>